<evidence type="ECO:0000256" key="2">
    <source>
        <dbReference type="SAM" id="SignalP"/>
    </source>
</evidence>
<protein>
    <recommendedName>
        <fullName evidence="4">Alpha-1,3-mannosyltransferase</fullName>
    </recommendedName>
</protein>
<dbReference type="Proteomes" id="UP000023758">
    <property type="component" value="Unassembled WGS sequence"/>
</dbReference>
<dbReference type="OrthoDB" id="5410040at2759"/>
<dbReference type="HOGENOM" id="CLU_122923_0_0_1"/>
<feature type="signal peptide" evidence="2">
    <location>
        <begin position="1"/>
        <end position="34"/>
    </location>
</feature>
<evidence type="ECO:0008006" key="4">
    <source>
        <dbReference type="Google" id="ProtNLM"/>
    </source>
</evidence>
<gene>
    <name evidence="3" type="ORF">H103_02586</name>
</gene>
<evidence type="ECO:0000256" key="1">
    <source>
        <dbReference type="SAM" id="MobiDB-lite"/>
    </source>
</evidence>
<proteinExistence type="predicted"/>
<dbReference type="EMBL" id="KK207780">
    <property type="protein sequence ID" value="EZF54583.1"/>
    <property type="molecule type" value="Genomic_DNA"/>
</dbReference>
<organism evidence="3">
    <name type="scientific">Trichophyton rubrum CBS 288.86</name>
    <dbReference type="NCBI Taxonomy" id="1215330"/>
    <lineage>
        <taxon>Eukaryota</taxon>
        <taxon>Fungi</taxon>
        <taxon>Dikarya</taxon>
        <taxon>Ascomycota</taxon>
        <taxon>Pezizomycotina</taxon>
        <taxon>Eurotiomycetes</taxon>
        <taxon>Eurotiomycetidae</taxon>
        <taxon>Onygenales</taxon>
        <taxon>Arthrodermataceae</taxon>
        <taxon>Trichophyton</taxon>
    </lineage>
</organism>
<dbReference type="PANTHER" id="PTHR40020">
    <property type="entry name" value="CYTOCHROME C OXIDASE ASSEMBLY FACTOR 2"/>
    <property type="match status" value="1"/>
</dbReference>
<evidence type="ECO:0000313" key="3">
    <source>
        <dbReference type="EMBL" id="EZF54582.1"/>
    </source>
</evidence>
<reference evidence="3" key="1">
    <citation type="submission" date="2014-02" db="EMBL/GenBank/DDBJ databases">
        <title>The Genome Sequence of Trichophyton rubrum (morphotype fischeri) CBS 288.86.</title>
        <authorList>
            <consortium name="The Broad Institute Genomics Platform"/>
            <person name="Cuomo C.A."/>
            <person name="White T.C."/>
            <person name="Graser Y."/>
            <person name="Martinez-Rossi N."/>
            <person name="Heitman J."/>
            <person name="Young S.K."/>
            <person name="Zeng Q."/>
            <person name="Gargeya S."/>
            <person name="Abouelleil A."/>
            <person name="Alvarado L."/>
            <person name="Chapman S.B."/>
            <person name="Gainer-Dewar J."/>
            <person name="Goldberg J."/>
            <person name="Griggs A."/>
            <person name="Gujja S."/>
            <person name="Hansen M."/>
            <person name="Howarth C."/>
            <person name="Imamovic A."/>
            <person name="Larimer J."/>
            <person name="Martinez D."/>
            <person name="Murphy C."/>
            <person name="Pearson M.D."/>
            <person name="Persinoti G."/>
            <person name="Poon T."/>
            <person name="Priest M."/>
            <person name="Roberts A.D."/>
            <person name="Saif S."/>
            <person name="Shea T.D."/>
            <person name="Sykes S.N."/>
            <person name="Wortman J."/>
            <person name="Nusbaum C."/>
            <person name="Birren B."/>
        </authorList>
    </citation>
    <scope>NUCLEOTIDE SEQUENCE [LARGE SCALE GENOMIC DNA]</scope>
    <source>
        <strain evidence="3">CBS 288.86</strain>
    </source>
</reference>
<accession>A0A022W8C4</accession>
<feature type="chain" id="PRO_5007367788" description="Alpha-1,3-mannosyltransferase" evidence="2">
    <location>
        <begin position="35"/>
        <end position="167"/>
    </location>
</feature>
<sequence>MPSHFHPRSRSTMSLFTATLLASLLIVGVPHVFPCPAPRRALADSEIIVTADGQQIRRKRRRKEPVPAADETVLSSSDQLAGHSVLGSAATDILSQTPTVGRELREQAVEFRHMEAEAKELGKTARECPVPKPKGILGQLFGFGADKSDQLKADASHTDIQWKRNTE</sequence>
<dbReference type="EMBL" id="KK207780">
    <property type="protein sequence ID" value="EZF54582.1"/>
    <property type="molecule type" value="Genomic_DNA"/>
</dbReference>
<dbReference type="AlphaFoldDB" id="A0A022W8C4"/>
<dbReference type="GO" id="GO:0033617">
    <property type="term" value="P:mitochondrial respiratory chain complex IV assembly"/>
    <property type="evidence" value="ECO:0007669"/>
    <property type="project" value="TreeGrafter"/>
</dbReference>
<keyword evidence="2" id="KW-0732">Signal</keyword>
<dbReference type="PANTHER" id="PTHR40020:SF1">
    <property type="entry name" value="CYTOCHROME C OXIDASE ASSEMBLY FACTOR 2"/>
    <property type="match status" value="1"/>
</dbReference>
<feature type="region of interest" description="Disordered" evidence="1">
    <location>
        <begin position="56"/>
        <end position="77"/>
    </location>
</feature>
<name>A0A022W8C4_TRIRU</name>
<dbReference type="GO" id="GO:0005759">
    <property type="term" value="C:mitochondrial matrix"/>
    <property type="evidence" value="ECO:0007669"/>
    <property type="project" value="TreeGrafter"/>
</dbReference>